<evidence type="ECO:0000313" key="2">
    <source>
        <dbReference type="Proteomes" id="UP001165444"/>
    </source>
</evidence>
<comment type="caution">
    <text evidence="1">The sequence shown here is derived from an EMBL/GenBank/DDBJ whole genome shotgun (WGS) entry which is preliminary data.</text>
</comment>
<protein>
    <recommendedName>
        <fullName evidence="3">Phage protein</fullName>
    </recommendedName>
</protein>
<dbReference type="Proteomes" id="UP001165444">
    <property type="component" value="Unassembled WGS sequence"/>
</dbReference>
<evidence type="ECO:0008006" key="3">
    <source>
        <dbReference type="Google" id="ProtNLM"/>
    </source>
</evidence>
<dbReference type="EMBL" id="JAKZMM010000043">
    <property type="protein sequence ID" value="MCJ2381767.1"/>
    <property type="molecule type" value="Genomic_DNA"/>
</dbReference>
<name>A0ABT0C442_9BACT</name>
<keyword evidence="2" id="KW-1185">Reference proteome</keyword>
<dbReference type="RefSeq" id="WP_243326153.1">
    <property type="nucleotide sequence ID" value="NZ_JAKZMM010000043.1"/>
</dbReference>
<accession>A0ABT0C442</accession>
<proteinExistence type="predicted"/>
<reference evidence="1 2" key="1">
    <citation type="submission" date="2022-03" db="EMBL/GenBank/DDBJ databases">
        <title>Parabacteroides sp. nov. isolated from swine feces.</title>
        <authorList>
            <person name="Bak J.E."/>
        </authorList>
    </citation>
    <scope>NUCLEOTIDE SEQUENCE [LARGE SCALE GENOMIC DNA]</scope>
    <source>
        <strain evidence="1 2">AGMB00274</strain>
    </source>
</reference>
<gene>
    <name evidence="1" type="ORF">MUN53_14335</name>
</gene>
<organism evidence="1 2">
    <name type="scientific">Parabacteroides faecalis</name>
    <dbReference type="NCBI Taxonomy" id="2924040"/>
    <lineage>
        <taxon>Bacteria</taxon>
        <taxon>Pseudomonadati</taxon>
        <taxon>Bacteroidota</taxon>
        <taxon>Bacteroidia</taxon>
        <taxon>Bacteroidales</taxon>
        <taxon>Tannerellaceae</taxon>
        <taxon>Parabacteroides</taxon>
    </lineage>
</organism>
<sequence>MKTEIEKVAKEKYPDNMKYGVEYQMDELRPEDLREAFKDGVEWFRKSLFHKAKDEVPQPIGGYANDICPQIPCLVKGHLSTGYGYGVRYWNVKCQVWDDEECDDYECGKDAVEEWAYLDDIIGNMED</sequence>
<evidence type="ECO:0000313" key="1">
    <source>
        <dbReference type="EMBL" id="MCJ2381767.1"/>
    </source>
</evidence>